<protein>
    <recommendedName>
        <fullName evidence="6">HTH-type transcriptional regulator</fullName>
    </recommendedName>
</protein>
<organism evidence="4 5">
    <name type="scientific">Desulforamulus aquiferis</name>
    <dbReference type="NCBI Taxonomy" id="1397668"/>
    <lineage>
        <taxon>Bacteria</taxon>
        <taxon>Bacillati</taxon>
        <taxon>Bacillota</taxon>
        <taxon>Clostridia</taxon>
        <taxon>Eubacteriales</taxon>
        <taxon>Peptococcaceae</taxon>
        <taxon>Desulforamulus</taxon>
    </lineage>
</organism>
<dbReference type="PANTHER" id="PTHR38465:SF2">
    <property type="entry name" value="HTH-TYPE TRANSCRIPTIONAL REGULATOR MMPR5"/>
    <property type="match status" value="1"/>
</dbReference>
<evidence type="ECO:0008006" key="6">
    <source>
        <dbReference type="Google" id="ProtNLM"/>
    </source>
</evidence>
<evidence type="ECO:0000313" key="4">
    <source>
        <dbReference type="EMBL" id="MDO7789024.1"/>
    </source>
</evidence>
<dbReference type="RefSeq" id="WP_304545483.1">
    <property type="nucleotide sequence ID" value="NZ_JARPTC010000031.1"/>
</dbReference>
<evidence type="ECO:0000256" key="2">
    <source>
        <dbReference type="ARBA" id="ARBA00023125"/>
    </source>
</evidence>
<dbReference type="InterPro" id="IPR036388">
    <property type="entry name" value="WH-like_DNA-bd_sf"/>
</dbReference>
<evidence type="ECO:0000256" key="1">
    <source>
        <dbReference type="ARBA" id="ARBA00023015"/>
    </source>
</evidence>
<comment type="caution">
    <text evidence="4">The sequence shown here is derived from an EMBL/GenBank/DDBJ whole genome shotgun (WGS) entry which is preliminary data.</text>
</comment>
<dbReference type="InterPro" id="IPR052362">
    <property type="entry name" value="HTH-GbsR_regulator"/>
</dbReference>
<evidence type="ECO:0000256" key="3">
    <source>
        <dbReference type="ARBA" id="ARBA00023163"/>
    </source>
</evidence>
<name>A0AAW7ZIV1_9FIRM</name>
<sequence>MRSINAEQHKFIEEFGLLLEKAGGTKTLGRIWGYLLIADKPKTLDEIAEDLLFSKATASLTIRQGLLVRLFEKVSIPGERKTYYRANMQTWVNLLSEKIHTMREWKKLIDYGLTFTPPDNQEATNNLKGMNDYFEFLDWYFSDIKEYYERWTNGDIDKDS</sequence>
<keyword evidence="3" id="KW-0804">Transcription</keyword>
<dbReference type="PANTHER" id="PTHR38465">
    <property type="entry name" value="HTH-TYPE TRANSCRIPTIONAL REGULATOR MJ1563-RELATED"/>
    <property type="match status" value="1"/>
</dbReference>
<dbReference type="EMBL" id="JARPTC010000031">
    <property type="protein sequence ID" value="MDO7789024.1"/>
    <property type="molecule type" value="Genomic_DNA"/>
</dbReference>
<dbReference type="SUPFAM" id="SSF46785">
    <property type="entry name" value="Winged helix' DNA-binding domain"/>
    <property type="match status" value="1"/>
</dbReference>
<dbReference type="GO" id="GO:0003677">
    <property type="term" value="F:DNA binding"/>
    <property type="evidence" value="ECO:0007669"/>
    <property type="project" value="UniProtKB-KW"/>
</dbReference>
<dbReference type="Proteomes" id="UP001172911">
    <property type="component" value="Unassembled WGS sequence"/>
</dbReference>
<keyword evidence="1" id="KW-0805">Transcription regulation</keyword>
<gene>
    <name evidence="4" type="ORF">P6N53_17580</name>
</gene>
<keyword evidence="2" id="KW-0238">DNA-binding</keyword>
<reference evidence="4" key="1">
    <citation type="journal article" date="2023" name="J. Hazard. Mater.">
        <title>Anaerobic biodegradation of pyrene and benzo[a]pyrene by a new sulfate-reducing Desulforamulus aquiferis strain DSA.</title>
        <authorList>
            <person name="Zhang Z."/>
            <person name="Sun J."/>
            <person name="Gong X."/>
            <person name="Wang C."/>
            <person name="Wang H."/>
        </authorList>
    </citation>
    <scope>NUCLEOTIDE SEQUENCE</scope>
    <source>
        <strain evidence="4">DSA</strain>
    </source>
</reference>
<reference evidence="4" key="2">
    <citation type="submission" date="2023-03" db="EMBL/GenBank/DDBJ databases">
        <authorList>
            <person name="Zhang Z."/>
        </authorList>
    </citation>
    <scope>NUCLEOTIDE SEQUENCE</scope>
    <source>
        <strain evidence="4">DSA</strain>
    </source>
</reference>
<evidence type="ECO:0000313" key="5">
    <source>
        <dbReference type="Proteomes" id="UP001172911"/>
    </source>
</evidence>
<dbReference type="Gene3D" id="1.10.10.10">
    <property type="entry name" value="Winged helix-like DNA-binding domain superfamily/Winged helix DNA-binding domain"/>
    <property type="match status" value="1"/>
</dbReference>
<dbReference type="AlphaFoldDB" id="A0AAW7ZIV1"/>
<proteinExistence type="predicted"/>
<dbReference type="InterPro" id="IPR036390">
    <property type="entry name" value="WH_DNA-bd_sf"/>
</dbReference>
<keyword evidence="5" id="KW-1185">Reference proteome</keyword>
<accession>A0AAW7ZIV1</accession>